<accession>A0A7C5Q2I0</accession>
<protein>
    <submittedName>
        <fullName evidence="1">Uncharacterized protein</fullName>
    </submittedName>
</protein>
<reference evidence="1" key="1">
    <citation type="journal article" date="2020" name="mSystems">
        <title>Genome- and Community-Level Interaction Insights into Carbon Utilization and Element Cycling Functions of Hydrothermarchaeota in Hydrothermal Sediment.</title>
        <authorList>
            <person name="Zhou Z."/>
            <person name="Liu Y."/>
            <person name="Xu W."/>
            <person name="Pan J."/>
            <person name="Luo Z.H."/>
            <person name="Li M."/>
        </authorList>
    </citation>
    <scope>NUCLEOTIDE SEQUENCE [LARGE SCALE GENOMIC DNA]</scope>
    <source>
        <strain evidence="1">HyVt-501</strain>
    </source>
</reference>
<sequence length="104" mass="11549">MRLREWVAGSAVLLTSLSFAGEEFRASGIVERIEPGRVVLNVSSDNCSGSHELILKDVRMEGVLSEGRKIFFRASGNPCLEEEVYLLEVRSGVFEEAEDEQAED</sequence>
<proteinExistence type="predicted"/>
<evidence type="ECO:0000313" key="1">
    <source>
        <dbReference type="EMBL" id="HHJ63893.1"/>
    </source>
</evidence>
<gene>
    <name evidence="1" type="ORF">ENJ61_03210</name>
</gene>
<organism evidence="1">
    <name type="scientific">Aquifex aeolicus</name>
    <dbReference type="NCBI Taxonomy" id="63363"/>
    <lineage>
        <taxon>Bacteria</taxon>
        <taxon>Pseudomonadati</taxon>
        <taxon>Aquificota</taxon>
        <taxon>Aquificia</taxon>
        <taxon>Aquificales</taxon>
        <taxon>Aquificaceae</taxon>
        <taxon>Aquifex</taxon>
    </lineage>
</organism>
<name>A0A7C5Q2I0_AQUAO</name>
<dbReference type="AlphaFoldDB" id="A0A7C5Q2I0"/>
<comment type="caution">
    <text evidence="1">The sequence shown here is derived from an EMBL/GenBank/DDBJ whole genome shotgun (WGS) entry which is preliminary data.</text>
</comment>
<dbReference type="EMBL" id="DRNB01000119">
    <property type="protein sequence ID" value="HHJ63893.1"/>
    <property type="molecule type" value="Genomic_DNA"/>
</dbReference>
<dbReference type="Proteomes" id="UP000885792">
    <property type="component" value="Unassembled WGS sequence"/>
</dbReference>